<dbReference type="InterPro" id="IPR007320">
    <property type="entry name" value="PDCD2_C"/>
</dbReference>
<evidence type="ECO:0000256" key="1">
    <source>
        <dbReference type="SAM" id="MobiDB-lite"/>
    </source>
</evidence>
<dbReference type="PANTHER" id="PTHR47524">
    <property type="entry name" value="20S RRNA ACCUMULATION PROTEIN 4"/>
    <property type="match status" value="1"/>
</dbReference>
<feature type="region of interest" description="Disordered" evidence="1">
    <location>
        <begin position="223"/>
        <end position="246"/>
    </location>
</feature>
<reference evidence="3" key="2">
    <citation type="submission" date="2023-06" db="EMBL/GenBank/DDBJ databases">
        <authorList>
            <consortium name="Lawrence Berkeley National Laboratory"/>
            <person name="Haridas S."/>
            <person name="Hensen N."/>
            <person name="Bonometti L."/>
            <person name="Westerberg I."/>
            <person name="Brannstrom I.O."/>
            <person name="Guillou S."/>
            <person name="Cros-Aarteil S."/>
            <person name="Calhoun S."/>
            <person name="Kuo A."/>
            <person name="Mondo S."/>
            <person name="Pangilinan J."/>
            <person name="Riley R."/>
            <person name="Labutti K."/>
            <person name="Andreopoulos B."/>
            <person name="Lipzen A."/>
            <person name="Chen C."/>
            <person name="Yanf M."/>
            <person name="Daum C."/>
            <person name="Ng V."/>
            <person name="Clum A."/>
            <person name="Steindorff A."/>
            <person name="Ohm R."/>
            <person name="Martin F."/>
            <person name="Silar P."/>
            <person name="Natvig D."/>
            <person name="Lalanne C."/>
            <person name="Gautier V."/>
            <person name="Ament-Velasquez S.L."/>
            <person name="Kruys A."/>
            <person name="Hutchinson M.I."/>
            <person name="Powell A.J."/>
            <person name="Barry K."/>
            <person name="Miller A.N."/>
            <person name="Grigoriev I.V."/>
            <person name="Debuchy R."/>
            <person name="Gladieux P."/>
            <person name="Thoren M.H."/>
            <person name="Johannesson H."/>
        </authorList>
    </citation>
    <scope>NUCLEOTIDE SEQUENCE</scope>
    <source>
        <strain evidence="3">SMH4131-1</strain>
    </source>
</reference>
<feature type="domain" description="Programmed cell death protein 2 C-terminal" evidence="2">
    <location>
        <begin position="303"/>
        <end position="429"/>
    </location>
</feature>
<sequence length="436" mass="46268">MAPYDSESSGGEDNDFTETNVLLGYAAEDSNGELVSRLGGRPDWLDPTAPPSSALARCKVCKDLTVLLLQLNGELPDRFPGHERRLYIFGCRRKTCRRQEGSIRAIRGVRIAPDAPTAESIAQAKQEAKEAKESAAAAAAMAASTASQGLGNALFGVKAGAGDGARVNPFAPASASGSTNPFAPKQAASANPFSSKPASTPAQDEKLKPDTAALTKTFAETLSLNNTQPPPTPAPAPEPWPQEAEQPKPYPVRWISDAEYETLDPSPALPPQNVDMSAMEIDSADAGGSGGKEDKEVYESTMDATFQKFADRVGENPDQCLRYEFAGQPLLYSKDGPVGKLLYGGEEGTAKVKGGGAKGFPRCGNCGAGRVFEVQLTPHAIEELEIDEDGLDGMDWGTVIVGVCEKDCQERGVEAGQAGYLEEWAGVQWEEVTVKR</sequence>
<feature type="compositionally biased region" description="Polar residues" evidence="1">
    <location>
        <begin position="188"/>
        <end position="202"/>
    </location>
</feature>
<keyword evidence="4" id="KW-1185">Reference proteome</keyword>
<evidence type="ECO:0000313" key="3">
    <source>
        <dbReference type="EMBL" id="KAK3317610.1"/>
    </source>
</evidence>
<reference evidence="3" key="1">
    <citation type="journal article" date="2023" name="Mol. Phylogenet. Evol.">
        <title>Genome-scale phylogeny and comparative genomics of the fungal order Sordariales.</title>
        <authorList>
            <person name="Hensen N."/>
            <person name="Bonometti L."/>
            <person name="Westerberg I."/>
            <person name="Brannstrom I.O."/>
            <person name="Guillou S."/>
            <person name="Cros-Aarteil S."/>
            <person name="Calhoun S."/>
            <person name="Haridas S."/>
            <person name="Kuo A."/>
            <person name="Mondo S."/>
            <person name="Pangilinan J."/>
            <person name="Riley R."/>
            <person name="LaButti K."/>
            <person name="Andreopoulos B."/>
            <person name="Lipzen A."/>
            <person name="Chen C."/>
            <person name="Yan M."/>
            <person name="Daum C."/>
            <person name="Ng V."/>
            <person name="Clum A."/>
            <person name="Steindorff A."/>
            <person name="Ohm R.A."/>
            <person name="Martin F."/>
            <person name="Silar P."/>
            <person name="Natvig D.O."/>
            <person name="Lalanne C."/>
            <person name="Gautier V."/>
            <person name="Ament-Velasquez S.L."/>
            <person name="Kruys A."/>
            <person name="Hutchinson M.I."/>
            <person name="Powell A.J."/>
            <person name="Barry K."/>
            <person name="Miller A.N."/>
            <person name="Grigoriev I.V."/>
            <person name="Debuchy R."/>
            <person name="Gladieux P."/>
            <person name="Hiltunen Thoren M."/>
            <person name="Johannesson H."/>
        </authorList>
    </citation>
    <scope>NUCLEOTIDE SEQUENCE</scope>
    <source>
        <strain evidence="3">SMH4131-1</strain>
    </source>
</reference>
<organism evidence="3 4">
    <name type="scientific">Cercophora scortea</name>
    <dbReference type="NCBI Taxonomy" id="314031"/>
    <lineage>
        <taxon>Eukaryota</taxon>
        <taxon>Fungi</taxon>
        <taxon>Dikarya</taxon>
        <taxon>Ascomycota</taxon>
        <taxon>Pezizomycotina</taxon>
        <taxon>Sordariomycetes</taxon>
        <taxon>Sordariomycetidae</taxon>
        <taxon>Sordariales</taxon>
        <taxon>Lasiosphaeriaceae</taxon>
        <taxon>Cercophora</taxon>
    </lineage>
</organism>
<evidence type="ECO:0000259" key="2">
    <source>
        <dbReference type="Pfam" id="PF04194"/>
    </source>
</evidence>
<feature type="compositionally biased region" description="Pro residues" evidence="1">
    <location>
        <begin position="228"/>
        <end position="240"/>
    </location>
</feature>
<dbReference type="GO" id="GO:0005737">
    <property type="term" value="C:cytoplasm"/>
    <property type="evidence" value="ECO:0007669"/>
    <property type="project" value="InterPro"/>
</dbReference>
<dbReference type="EMBL" id="JAUEPO010000007">
    <property type="protein sequence ID" value="KAK3317610.1"/>
    <property type="molecule type" value="Genomic_DNA"/>
</dbReference>
<protein>
    <submittedName>
        <fullName evidence="3">Programmed cell death protein 2</fullName>
    </submittedName>
</protein>
<accession>A0AAE0I370</accession>
<feature type="region of interest" description="Disordered" evidence="1">
    <location>
        <begin position="172"/>
        <end position="207"/>
    </location>
</feature>
<name>A0AAE0I370_9PEZI</name>
<dbReference type="GO" id="GO:0030490">
    <property type="term" value="P:maturation of SSU-rRNA"/>
    <property type="evidence" value="ECO:0007669"/>
    <property type="project" value="TreeGrafter"/>
</dbReference>
<comment type="caution">
    <text evidence="3">The sequence shown here is derived from an EMBL/GenBank/DDBJ whole genome shotgun (WGS) entry which is preliminary data.</text>
</comment>
<gene>
    <name evidence="3" type="ORF">B0T19DRAFT_294793</name>
</gene>
<dbReference type="AlphaFoldDB" id="A0AAE0I370"/>
<dbReference type="PANTHER" id="PTHR47524:SF1">
    <property type="entry name" value="20S RRNA ACCUMULATION PROTEIN 4"/>
    <property type="match status" value="1"/>
</dbReference>
<evidence type="ECO:0000313" key="4">
    <source>
        <dbReference type="Proteomes" id="UP001286456"/>
    </source>
</evidence>
<proteinExistence type="predicted"/>
<dbReference type="Proteomes" id="UP001286456">
    <property type="component" value="Unassembled WGS sequence"/>
</dbReference>
<dbReference type="Pfam" id="PF04194">
    <property type="entry name" value="PDCD2_C"/>
    <property type="match status" value="1"/>
</dbReference>